<dbReference type="AlphaFoldDB" id="A0A2W7C839"/>
<dbReference type="CDD" id="cd00377">
    <property type="entry name" value="ICL_PEPM"/>
    <property type="match status" value="1"/>
</dbReference>
<evidence type="ECO:0000313" key="2">
    <source>
        <dbReference type="Proteomes" id="UP000248616"/>
    </source>
</evidence>
<dbReference type="SUPFAM" id="SSF51621">
    <property type="entry name" value="Phosphoenolpyruvate/pyruvate domain"/>
    <property type="match status" value="1"/>
</dbReference>
<dbReference type="Gene3D" id="3.20.20.60">
    <property type="entry name" value="Phosphoenolpyruvate-binding domains"/>
    <property type="match status" value="1"/>
</dbReference>
<organism evidence="1 2">
    <name type="scientific">Mesorhizobium kowhaii</name>
    <dbReference type="NCBI Taxonomy" id="1300272"/>
    <lineage>
        <taxon>Bacteria</taxon>
        <taxon>Pseudomonadati</taxon>
        <taxon>Pseudomonadota</taxon>
        <taxon>Alphaproteobacteria</taxon>
        <taxon>Hyphomicrobiales</taxon>
        <taxon>Phyllobacteriaceae</taxon>
        <taxon>Mesorhizobium</taxon>
    </lineage>
</organism>
<dbReference type="InterPro" id="IPR015813">
    <property type="entry name" value="Pyrv/PenolPyrv_kinase-like_dom"/>
</dbReference>
<dbReference type="PANTHER" id="PTHR42905:SF16">
    <property type="entry name" value="CARBOXYPHOSPHONOENOLPYRUVATE PHOSPHONOMUTASE-LIKE PROTEIN (AFU_ORTHOLOGUE AFUA_5G07230)"/>
    <property type="match status" value="1"/>
</dbReference>
<reference evidence="2" key="1">
    <citation type="submission" date="2017-03" db="EMBL/GenBank/DDBJ databases">
        <authorList>
            <person name="Safronova V.I."/>
            <person name="Sazanova A.L."/>
            <person name="Chirak E.R."/>
        </authorList>
    </citation>
    <scope>NUCLEOTIDE SEQUENCE [LARGE SCALE GENOMIC DNA]</scope>
    <source>
        <strain evidence="2">Ach-343</strain>
    </source>
</reference>
<evidence type="ECO:0000313" key="1">
    <source>
        <dbReference type="EMBL" id="PZV39067.1"/>
    </source>
</evidence>
<dbReference type="RefSeq" id="WP_111542825.1">
    <property type="nucleotide sequence ID" value="NZ_MZXV01000013.1"/>
</dbReference>
<proteinExistence type="predicted"/>
<dbReference type="Pfam" id="PF13714">
    <property type="entry name" value="PEP_mutase"/>
    <property type="match status" value="1"/>
</dbReference>
<dbReference type="EMBL" id="MZXV01000013">
    <property type="protein sequence ID" value="PZV39067.1"/>
    <property type="molecule type" value="Genomic_DNA"/>
</dbReference>
<gene>
    <name evidence="1" type="ORF">B5V02_03340</name>
</gene>
<dbReference type="Proteomes" id="UP000248616">
    <property type="component" value="Unassembled WGS sequence"/>
</dbReference>
<accession>A0A2W7C839</accession>
<protein>
    <submittedName>
        <fullName evidence="1">Phosphonomutase</fullName>
    </submittedName>
</protein>
<dbReference type="OrthoDB" id="9785398at2"/>
<dbReference type="GO" id="GO:0003824">
    <property type="term" value="F:catalytic activity"/>
    <property type="evidence" value="ECO:0007669"/>
    <property type="project" value="InterPro"/>
</dbReference>
<keyword evidence="2" id="KW-1185">Reference proteome</keyword>
<sequence>MTEQIDRARTFHSLHVKGNPIVLYNAWDPGSAKIVEKAGAKAIATGSWPVAAAFGYADGEKIPLELALDNIRRIAAAVDLPVTMDLEGGYGVDPDTVARTVRLAVQAGAIGFNFEDQIVGGTGLHDIAVQVKRIEAAAAAVKASAIPAFLNARTDIFLKAKPDAHDKALLDQAIERANAFEKAGANGFFAPGLGDEGLIEALCKAIALPVNIIALAHVPPRQRLAELGVARISHGPVPYRQMAEWLEAKARQAISG</sequence>
<dbReference type="PANTHER" id="PTHR42905">
    <property type="entry name" value="PHOSPHOENOLPYRUVATE CARBOXYLASE"/>
    <property type="match status" value="1"/>
</dbReference>
<comment type="caution">
    <text evidence="1">The sequence shown here is derived from an EMBL/GenBank/DDBJ whole genome shotgun (WGS) entry which is preliminary data.</text>
</comment>
<dbReference type="InterPro" id="IPR039556">
    <property type="entry name" value="ICL/PEPM"/>
</dbReference>
<name>A0A2W7C839_9HYPH</name>
<dbReference type="InterPro" id="IPR040442">
    <property type="entry name" value="Pyrv_kinase-like_dom_sf"/>
</dbReference>